<feature type="domain" description="Aspartyl/asparaginy/proline hydroxylase" evidence="4">
    <location>
        <begin position="57"/>
        <end position="214"/>
    </location>
</feature>
<dbReference type="InterPro" id="IPR051821">
    <property type="entry name" value="Asp/Asn_beta-hydroxylase"/>
</dbReference>
<dbReference type="AlphaFoldDB" id="A0A0F5YDW2"/>
<dbReference type="SUPFAM" id="SSF51197">
    <property type="entry name" value="Clavaminate synthase-like"/>
    <property type="match status" value="1"/>
</dbReference>
<dbReference type="PATRIC" id="fig|1637645.4.peg.2645"/>
<accession>A0A0F5YDW2</accession>
<evidence type="ECO:0000313" key="5">
    <source>
        <dbReference type="EMBL" id="KKD36958.1"/>
    </source>
</evidence>
<name>A0A0F5YDW2_9CYAN</name>
<dbReference type="RefSeq" id="WP_046279761.1">
    <property type="nucleotide sequence ID" value="NZ_LATL02000131.1"/>
</dbReference>
<keyword evidence="3" id="KW-0560">Oxidoreductase</keyword>
<dbReference type="Gene3D" id="2.60.120.330">
    <property type="entry name" value="B-lactam Antibiotic, Isopenicillin N Synthase, Chain"/>
    <property type="match status" value="1"/>
</dbReference>
<dbReference type="GO" id="GO:0016020">
    <property type="term" value="C:membrane"/>
    <property type="evidence" value="ECO:0007669"/>
    <property type="project" value="TreeGrafter"/>
</dbReference>
<gene>
    <name evidence="5" type="ORF">WN50_16990</name>
</gene>
<dbReference type="EMBL" id="LATL02000131">
    <property type="protein sequence ID" value="KKD36958.1"/>
    <property type="molecule type" value="Genomic_DNA"/>
</dbReference>
<evidence type="ECO:0000256" key="3">
    <source>
        <dbReference type="ARBA" id="ARBA00023002"/>
    </source>
</evidence>
<dbReference type="Proteomes" id="UP000033607">
    <property type="component" value="Unassembled WGS sequence"/>
</dbReference>
<comment type="similarity">
    <text evidence="1">Belongs to the aspartyl/asparaginyl beta-hydroxylase family.</text>
</comment>
<dbReference type="PANTHER" id="PTHR46332:SF5">
    <property type="entry name" value="ASPARTATE BETA-HYDROXYLASE DOMAIN CONTAINING 2"/>
    <property type="match status" value="1"/>
</dbReference>
<dbReference type="InterPro" id="IPR007803">
    <property type="entry name" value="Asp/Arg/Pro-Hydrxlase"/>
</dbReference>
<organism evidence="5 6">
    <name type="scientific">Limnoraphis robusta CS-951</name>
    <dbReference type="NCBI Taxonomy" id="1637645"/>
    <lineage>
        <taxon>Bacteria</taxon>
        <taxon>Bacillati</taxon>
        <taxon>Cyanobacteriota</taxon>
        <taxon>Cyanophyceae</taxon>
        <taxon>Oscillatoriophycideae</taxon>
        <taxon>Oscillatoriales</taxon>
        <taxon>Sirenicapillariaceae</taxon>
        <taxon>Limnoraphis</taxon>
    </lineage>
</organism>
<protein>
    <submittedName>
        <fullName evidence="5">Aspartyl beta-hydroxylase</fullName>
    </submittedName>
</protein>
<sequence length="270" mass="32216">MKKISLSLLKERLRWLVIHGIGANLLWKFENIIPRYSLIGNKPFFEREQFNWVPQLEANWEIIRKELDEILQYRDHLPNFQDISPDQIYRTSTDDMWKTYFLYGYGMKAENNCKLCPETARILEQIPGVKTAFFSILLPSKHIPEHRGTYKGFIRCLLGLKIPEPREKCRIRVENEVRHWEEGKCMIFDDAFPHEAWNETDEMRVVLFIDFVRPLGFPMNLVNQLVINIIAMTPFVQDANRNQKYWDERLEQVMSQKAKRKQPEKVLTSK</sequence>
<evidence type="ECO:0000256" key="1">
    <source>
        <dbReference type="ARBA" id="ARBA00007730"/>
    </source>
</evidence>
<dbReference type="OrthoDB" id="21665at2"/>
<evidence type="ECO:0000259" key="4">
    <source>
        <dbReference type="Pfam" id="PF05118"/>
    </source>
</evidence>
<dbReference type="GO" id="GO:0051213">
    <property type="term" value="F:dioxygenase activity"/>
    <property type="evidence" value="ECO:0007669"/>
    <property type="project" value="UniProtKB-KW"/>
</dbReference>
<dbReference type="PANTHER" id="PTHR46332">
    <property type="entry name" value="ASPARTATE BETA-HYDROXYLASE DOMAIN-CONTAINING PROTEIN 2"/>
    <property type="match status" value="1"/>
</dbReference>
<evidence type="ECO:0000256" key="2">
    <source>
        <dbReference type="ARBA" id="ARBA00022964"/>
    </source>
</evidence>
<dbReference type="InterPro" id="IPR027443">
    <property type="entry name" value="IPNS-like_sf"/>
</dbReference>
<dbReference type="Pfam" id="PF05118">
    <property type="entry name" value="Asp_Arg_Hydrox"/>
    <property type="match status" value="1"/>
</dbReference>
<comment type="caution">
    <text evidence="5">The sequence shown here is derived from an EMBL/GenBank/DDBJ whole genome shotgun (WGS) entry which is preliminary data.</text>
</comment>
<keyword evidence="2" id="KW-0223">Dioxygenase</keyword>
<reference evidence="5 6" key="1">
    <citation type="submission" date="2015-06" db="EMBL/GenBank/DDBJ databases">
        <title>Draft genome assembly of filamentous brackish cyanobacterium Limnoraphis robusta strain CS-951.</title>
        <authorList>
            <person name="Willis A."/>
            <person name="Parks M."/>
            <person name="Burford M.A."/>
        </authorList>
    </citation>
    <scope>NUCLEOTIDE SEQUENCE [LARGE SCALE GENOMIC DNA]</scope>
    <source>
        <strain evidence="5 6">CS-951</strain>
    </source>
</reference>
<proteinExistence type="inferred from homology"/>
<evidence type="ECO:0000313" key="6">
    <source>
        <dbReference type="Proteomes" id="UP000033607"/>
    </source>
</evidence>